<proteinExistence type="predicted"/>
<organism evidence="1 2">
    <name type="scientific">Microseira wollei NIES-4236</name>
    <dbReference type="NCBI Taxonomy" id="2530354"/>
    <lineage>
        <taxon>Bacteria</taxon>
        <taxon>Bacillati</taxon>
        <taxon>Cyanobacteriota</taxon>
        <taxon>Cyanophyceae</taxon>
        <taxon>Oscillatoriophycideae</taxon>
        <taxon>Aerosakkonematales</taxon>
        <taxon>Aerosakkonemataceae</taxon>
        <taxon>Microseira</taxon>
    </lineage>
</organism>
<gene>
    <name evidence="1" type="ORF">MiSe_63810</name>
</gene>
<dbReference type="EMBL" id="BLAY01000126">
    <property type="protein sequence ID" value="GET41569.1"/>
    <property type="molecule type" value="Genomic_DNA"/>
</dbReference>
<evidence type="ECO:0000313" key="1">
    <source>
        <dbReference type="EMBL" id="GET41569.1"/>
    </source>
</evidence>
<accession>A0AAV3XGM9</accession>
<evidence type="ECO:0000313" key="2">
    <source>
        <dbReference type="Proteomes" id="UP001050975"/>
    </source>
</evidence>
<dbReference type="InterPro" id="IPR029024">
    <property type="entry name" value="TerB-like"/>
</dbReference>
<sequence length="250" mass="26503">MVEKAIQAGGVGLASSILPGVAAALLAIDLAATTAIQTEMVYEIAAAYGMDLQDPARKGEVLAIFGLALGGSNAMKAGLGFLRNVPLAGAMIGASTNATMLYALGYAAREFYEAKVREDAAQPGTETLQAIQQQSEKYLDVAIAQQAVMDQIMVHTILASYPNKNWEDILPELKALQLNADSLNKIAANIKSPEPLDALLDQLNPDFAVPLLAQCRRIAESNGEVSEPEQRVLDAILQKLNRQDVAGISA</sequence>
<keyword evidence="2" id="KW-1185">Reference proteome</keyword>
<evidence type="ECO:0008006" key="3">
    <source>
        <dbReference type="Google" id="ProtNLM"/>
    </source>
</evidence>
<dbReference type="Proteomes" id="UP001050975">
    <property type="component" value="Unassembled WGS sequence"/>
</dbReference>
<comment type="caution">
    <text evidence="1">The sequence shown here is derived from an EMBL/GenBank/DDBJ whole genome shotgun (WGS) entry which is preliminary data.</text>
</comment>
<name>A0AAV3XGM9_9CYAN</name>
<reference evidence="1" key="1">
    <citation type="submission" date="2019-10" db="EMBL/GenBank/DDBJ databases">
        <title>Draft genome sequece of Microseira wollei NIES-4236.</title>
        <authorList>
            <person name="Yamaguchi H."/>
            <person name="Suzuki S."/>
            <person name="Kawachi M."/>
        </authorList>
    </citation>
    <scope>NUCLEOTIDE SEQUENCE</scope>
    <source>
        <strain evidence="1">NIES-4236</strain>
    </source>
</reference>
<protein>
    <recommendedName>
        <fullName evidence="3">Co-chaperone DjlA N-terminal domain-containing protein</fullName>
    </recommendedName>
</protein>
<dbReference type="SUPFAM" id="SSF158682">
    <property type="entry name" value="TerB-like"/>
    <property type="match status" value="1"/>
</dbReference>
<dbReference type="RefSeq" id="WP_226587982.1">
    <property type="nucleotide sequence ID" value="NZ_BLAY01000126.1"/>
</dbReference>
<dbReference type="AlphaFoldDB" id="A0AAV3XGM9"/>